<organism evidence="1 2">
    <name type="scientific">Plasmodium knowlesi</name>
    <dbReference type="NCBI Taxonomy" id="5850"/>
    <lineage>
        <taxon>Eukaryota</taxon>
        <taxon>Sar</taxon>
        <taxon>Alveolata</taxon>
        <taxon>Apicomplexa</taxon>
        <taxon>Aconoidasida</taxon>
        <taxon>Haemosporida</taxon>
        <taxon>Plasmodiidae</taxon>
        <taxon>Plasmodium</taxon>
        <taxon>Plasmodium (Plasmodium)</taxon>
    </lineage>
</organism>
<name>A0A1Y3DPX3_PLAKN</name>
<dbReference type="VEuPathDB" id="PlasmoDB:PKNOH_S130170700"/>
<accession>A0A1Y3DPX3</accession>
<protein>
    <submittedName>
        <fullName evidence="1">Uncharacterized protein</fullName>
    </submittedName>
</protein>
<dbReference type="AlphaFoldDB" id="A0A1Y3DPX3"/>
<evidence type="ECO:0000313" key="2">
    <source>
        <dbReference type="Proteomes" id="UP000195012"/>
    </source>
</evidence>
<dbReference type="OMA" id="HVGQNCK"/>
<dbReference type="EMBL" id="NETL01000027">
    <property type="protein sequence ID" value="OTN64777.1"/>
    <property type="molecule type" value="Genomic_DNA"/>
</dbReference>
<evidence type="ECO:0000313" key="1">
    <source>
        <dbReference type="EMBL" id="OTN64777.1"/>
    </source>
</evidence>
<dbReference type="eggNOG" id="ENOG502QY3G">
    <property type="taxonomic scope" value="Eukaryota"/>
</dbReference>
<sequence length="286" mass="33376">MNPHLGTPHKFTQEIEENGAIEMENPNLTVIRIKNHIRRYLELDKKFYELFIRVMEISENLFNNFKTTFKEVKKDVTDYLLNDEEFFKKKKDENGLKEKQNAIEELIRELSTVVLHVGQNCKNMRELFLCLYMLIFESAPDEVAAMGGSLSSHIVSHSNSLTESSTVASLLSQNKISEQEFEVARRKGSFVSDLYSRGEINKMVRRCLMLCSQPALSSHHFTKQIKIFFLLTAVMFYMEEDIKMRIKICNLISSEIHISILNIKKCSIILKHNPYLNKIKRLLNKF</sequence>
<dbReference type="VEuPathDB" id="PlasmoDB:PKA1H_110009700"/>
<dbReference type="Proteomes" id="UP000195012">
    <property type="component" value="Unassembled WGS sequence"/>
</dbReference>
<dbReference type="OrthoDB" id="385625at2759"/>
<comment type="caution">
    <text evidence="1">The sequence shown here is derived from an EMBL/GenBank/DDBJ whole genome shotgun (WGS) entry which is preliminary data.</text>
</comment>
<gene>
    <name evidence="1" type="ORF">PKNOH_S130170700</name>
</gene>
<reference evidence="1 2" key="1">
    <citation type="submission" date="2017-05" db="EMBL/GenBank/DDBJ databases">
        <title>PacBio assembly of a Plasmodium knowlesi genome sequence with Hi-C correction and manual annotation of the SICAvar gene family.</title>
        <authorList>
            <person name="Lapp S.A."/>
            <person name="Geraldo J.A."/>
            <person name="Chien J.-T."/>
            <person name="Ay F."/>
            <person name="Pakala S.B."/>
            <person name="Batugedara G."/>
            <person name="Humphrey J.C."/>
            <person name="Debarry J.D."/>
            <person name="Le Roch K.G."/>
            <person name="Galinski M.R."/>
            <person name="Kissinger J.C."/>
        </authorList>
    </citation>
    <scope>NUCLEOTIDE SEQUENCE [LARGE SCALE GENOMIC DNA]</scope>
    <source>
        <strain evidence="2">Malayan Strain Pk1 (A+)</strain>
    </source>
</reference>
<proteinExistence type="predicted"/>
<dbReference type="VEuPathDB" id="PlasmoDB:PKNH_1104600"/>